<organism evidence="2">
    <name type="scientific">Cucumis melo</name>
    <name type="common">Muskmelon</name>
    <dbReference type="NCBI Taxonomy" id="3656"/>
    <lineage>
        <taxon>Eukaryota</taxon>
        <taxon>Viridiplantae</taxon>
        <taxon>Streptophyta</taxon>
        <taxon>Embryophyta</taxon>
        <taxon>Tracheophyta</taxon>
        <taxon>Spermatophyta</taxon>
        <taxon>Magnoliopsida</taxon>
        <taxon>eudicotyledons</taxon>
        <taxon>Gunneridae</taxon>
        <taxon>Pentapetalae</taxon>
        <taxon>rosids</taxon>
        <taxon>fabids</taxon>
        <taxon>Cucurbitales</taxon>
        <taxon>Cucurbitaceae</taxon>
        <taxon>Benincaseae</taxon>
        <taxon>Cucumis</taxon>
    </lineage>
</organism>
<evidence type="ECO:0000313" key="2">
    <source>
        <dbReference type="EnsemblPlants" id="MELO3C033940.2.1"/>
    </source>
</evidence>
<reference evidence="2" key="1">
    <citation type="submission" date="2023-03" db="UniProtKB">
        <authorList>
            <consortium name="EnsemblPlants"/>
        </authorList>
    </citation>
    <scope>IDENTIFICATION</scope>
</reference>
<evidence type="ECO:0000256" key="1">
    <source>
        <dbReference type="SAM" id="MobiDB-lite"/>
    </source>
</evidence>
<sequence>MRFFGGKRFFRIFFSTPPIFTIFYFRSPVSTRSADARAAQYSTGHPSPHLAQSSTSNLPVLLRRSRLKLPRNPNLSNVGHPRSPNFFFVVHLRSPKPSSVGYPRSPKPSSAQPESSAYPVVQTPILFCRSFNIMNKKKPNLRVVKMKDSPRAYTQDDINCIRSEWVEFVGKHVLPQFIGPMKPYLRQFIDV</sequence>
<proteinExistence type="predicted"/>
<accession>A0A9I9EIL8</accession>
<protein>
    <submittedName>
        <fullName evidence="2">Uncharacterized protein</fullName>
    </submittedName>
</protein>
<dbReference type="Gramene" id="MELO3C033940.2.1">
    <property type="protein sequence ID" value="MELO3C033940.2.1"/>
    <property type="gene ID" value="MELO3C033940.2"/>
</dbReference>
<name>A0A9I9EIL8_CUCME</name>
<feature type="region of interest" description="Disordered" evidence="1">
    <location>
        <begin position="97"/>
        <end position="116"/>
    </location>
</feature>
<dbReference type="EnsemblPlants" id="MELO3C033940.2.1">
    <property type="protein sequence ID" value="MELO3C033940.2.1"/>
    <property type="gene ID" value="MELO3C033940.2"/>
</dbReference>
<dbReference type="AlphaFoldDB" id="A0A9I9EIL8"/>